<dbReference type="RefSeq" id="WP_084522077.1">
    <property type="nucleotide sequence ID" value="NZ_JABELX010000017.1"/>
</dbReference>
<keyword evidence="1" id="KW-0732">Signal</keyword>
<comment type="caution">
    <text evidence="3">The sequence shown here is derived from an EMBL/GenBank/DDBJ whole genome shotgun (WGS) entry which is preliminary data.</text>
</comment>
<evidence type="ECO:0000256" key="1">
    <source>
        <dbReference type="SAM" id="SignalP"/>
    </source>
</evidence>
<feature type="domain" description="DUF4189" evidence="2">
    <location>
        <begin position="33"/>
        <end position="107"/>
    </location>
</feature>
<evidence type="ECO:0000313" key="4">
    <source>
        <dbReference type="Proteomes" id="UP000586827"/>
    </source>
</evidence>
<proteinExistence type="predicted"/>
<dbReference type="Proteomes" id="UP000586827">
    <property type="component" value="Unassembled WGS sequence"/>
</dbReference>
<protein>
    <submittedName>
        <fullName evidence="3">DUF4189 domain-containing protein</fullName>
    </submittedName>
</protein>
<dbReference type="InterPro" id="IPR025240">
    <property type="entry name" value="DUF4189"/>
</dbReference>
<dbReference type="EMBL" id="JABELX010000017">
    <property type="protein sequence ID" value="NNH74945.1"/>
    <property type="molecule type" value="Genomic_DNA"/>
</dbReference>
<feature type="chain" id="PRO_5032901233" evidence="1">
    <location>
        <begin position="31"/>
        <end position="124"/>
    </location>
</feature>
<dbReference type="AlphaFoldDB" id="A0A849CEE2"/>
<organism evidence="3 4">
    <name type="scientific">Nocardia uniformis</name>
    <dbReference type="NCBI Taxonomy" id="53432"/>
    <lineage>
        <taxon>Bacteria</taxon>
        <taxon>Bacillati</taxon>
        <taxon>Actinomycetota</taxon>
        <taxon>Actinomycetes</taxon>
        <taxon>Mycobacteriales</taxon>
        <taxon>Nocardiaceae</taxon>
        <taxon>Nocardia</taxon>
    </lineage>
</organism>
<evidence type="ECO:0000259" key="2">
    <source>
        <dbReference type="Pfam" id="PF13827"/>
    </source>
</evidence>
<dbReference type="Pfam" id="PF13827">
    <property type="entry name" value="DUF4189"/>
    <property type="match status" value="1"/>
</dbReference>
<name>A0A849CEE2_9NOCA</name>
<evidence type="ECO:0000313" key="3">
    <source>
        <dbReference type="EMBL" id="NNH74945.1"/>
    </source>
</evidence>
<keyword evidence="4" id="KW-1185">Reference proteome</keyword>
<reference evidence="3 4" key="1">
    <citation type="submission" date="2020-05" db="EMBL/GenBank/DDBJ databases">
        <title>MicrobeNet Type strains.</title>
        <authorList>
            <person name="Nicholson A.C."/>
        </authorList>
    </citation>
    <scope>NUCLEOTIDE SEQUENCE [LARGE SCALE GENOMIC DNA]</scope>
    <source>
        <strain evidence="3 4">JCM 3224</strain>
    </source>
</reference>
<accession>A0A849CEE2</accession>
<gene>
    <name evidence="3" type="ORF">HLB23_34715</name>
</gene>
<sequence length="124" mass="12855">MKKIVSGAAMVIVAASTLLVSLAAPANAYAVNYGAIAHSAKTGSIAWSYDYPDSASAQRNAMNQCSGPCKIVARYSNGCGAISHSPGWYSYGAANSLAAAKSQALRKNPGSRIIHWSCTSGHQF</sequence>
<feature type="signal peptide" evidence="1">
    <location>
        <begin position="1"/>
        <end position="30"/>
    </location>
</feature>